<keyword evidence="4" id="KW-0472">Membrane</keyword>
<name>A0A5N6F861_9EURO</name>
<gene>
    <name evidence="5" type="ORF">BDV33DRAFT_229189</name>
</gene>
<evidence type="ECO:0000313" key="5">
    <source>
        <dbReference type="EMBL" id="KAB8226068.1"/>
    </source>
</evidence>
<keyword evidence="4" id="KW-0812">Transmembrane</keyword>
<evidence type="ECO:0000256" key="3">
    <source>
        <dbReference type="ARBA" id="ARBA00023242"/>
    </source>
</evidence>
<evidence type="ECO:0000256" key="2">
    <source>
        <dbReference type="ARBA" id="ARBA00023163"/>
    </source>
</evidence>
<keyword evidence="3" id="KW-0539">Nucleus</keyword>
<feature type="transmembrane region" description="Helical" evidence="4">
    <location>
        <begin position="73"/>
        <end position="93"/>
    </location>
</feature>
<accession>A0A5N6F861</accession>
<reference evidence="5 6" key="1">
    <citation type="submission" date="2019-04" db="EMBL/GenBank/DDBJ databases">
        <title>Fungal friends and foes A comparative genomics study of 23 Aspergillus species from section Flavi.</title>
        <authorList>
            <consortium name="DOE Joint Genome Institute"/>
            <person name="Kjaerbolling I."/>
            <person name="Vesth T.C."/>
            <person name="Frisvad J.C."/>
            <person name="Nybo J.L."/>
            <person name="Theobald S."/>
            <person name="Kildgaard S."/>
            <person name="Petersen T.I."/>
            <person name="Kuo A."/>
            <person name="Sato A."/>
            <person name="Lyhne E.K."/>
            <person name="Kogle M.E."/>
            <person name="Wiebenga A."/>
            <person name="Kun R.S."/>
            <person name="Lubbers R.J."/>
            <person name="Makela M.R."/>
            <person name="Barry K."/>
            <person name="Chovatia M."/>
            <person name="Clum A."/>
            <person name="Daum C."/>
            <person name="Haridas S."/>
            <person name="He G."/>
            <person name="LaButti K."/>
            <person name="Lipzen A."/>
            <person name="Mondo S."/>
            <person name="Pangilinan J."/>
            <person name="Riley R."/>
            <person name="Salamov A."/>
            <person name="Simmons B.A."/>
            <person name="Magnuson J.K."/>
            <person name="Henrissat B."/>
            <person name="Mortensen U.H."/>
            <person name="Larsen T.O."/>
            <person name="De vries R.P."/>
            <person name="Grigoriev I.V."/>
            <person name="Machida M."/>
            <person name="Baker S.E."/>
            <person name="Andersen M.R."/>
        </authorList>
    </citation>
    <scope>NUCLEOTIDE SEQUENCE [LARGE SCALE GENOMIC DNA]</scope>
    <source>
        <strain evidence="5 6">CBS 126849</strain>
    </source>
</reference>
<keyword evidence="6" id="KW-1185">Reference proteome</keyword>
<dbReference type="PANTHER" id="PTHR38791:SF1">
    <property type="entry name" value="TRANSCRIPTION FACTOR, PUTATIVE-RELATED"/>
    <property type="match status" value="1"/>
</dbReference>
<keyword evidence="1" id="KW-0805">Transcription regulation</keyword>
<keyword evidence="4" id="KW-1133">Transmembrane helix</keyword>
<evidence type="ECO:0000313" key="6">
    <source>
        <dbReference type="Proteomes" id="UP000326799"/>
    </source>
</evidence>
<dbReference type="AlphaFoldDB" id="A0A5N6F861"/>
<dbReference type="CDD" id="cd00067">
    <property type="entry name" value="GAL4"/>
    <property type="match status" value="1"/>
</dbReference>
<sequence length="588" mass="65888">MLSRLPTLSIYLLSSVVLLGAFSRFMHGAYTPGWYGFQEYHAPDDGSTVARFTPVMDSVVGVTLLLGTRTSQLLAAAVSLLFFIMGLAMQVLAGKDYNGDVALCDKAQPICQRCIKSRRTCYGMRDQQVWHTENSYASRQKKRPRGPRSMKMNLHVSYKPADIRTYAIAYYMHNYVQAPNNVPDIVKDVTRGCLAVLPPRPWCPFLELSVSSLALAMFSRTQNYPSAALVASATYHRLLKVAQSAIHYLTPDNCDSCLLAVFFMGRYEDSVYHPVTETPSVHASPSFLHHDGALAILKVWNDRLSRDRPATNVINHTRRGLIRSALMRNAALPHWIHDGAFFGEHGIELEYDRVIISLVNLRHRLFALTNEVTARGASAQTRSTLILEELEELESESHILDVDLKTCISHIPSAWHQFQRHTLSNVDLPSWPSSDFYSPTLYSYPNPAYAALWGQYKATKMLIKSTRLRILALHNPNNLSLKEKLLSDMHSVSEDLAAIVPFTLQRFKLIKDTSSSPSSPGSSVTLNLKAKIKPIDASLVIWPLTIASGLEYVGSEHKAWFKAQLARLGRLVGFGILETAETDQWLEL</sequence>
<evidence type="ECO:0000256" key="4">
    <source>
        <dbReference type="SAM" id="Phobius"/>
    </source>
</evidence>
<dbReference type="GO" id="GO:0008270">
    <property type="term" value="F:zinc ion binding"/>
    <property type="evidence" value="ECO:0007669"/>
    <property type="project" value="InterPro"/>
</dbReference>
<dbReference type="Proteomes" id="UP000326799">
    <property type="component" value="Unassembled WGS sequence"/>
</dbReference>
<evidence type="ECO:0000256" key="1">
    <source>
        <dbReference type="ARBA" id="ARBA00023015"/>
    </source>
</evidence>
<organism evidence="5 6">
    <name type="scientific">Aspergillus novoparasiticus</name>
    <dbReference type="NCBI Taxonomy" id="986946"/>
    <lineage>
        <taxon>Eukaryota</taxon>
        <taxon>Fungi</taxon>
        <taxon>Dikarya</taxon>
        <taxon>Ascomycota</taxon>
        <taxon>Pezizomycotina</taxon>
        <taxon>Eurotiomycetes</taxon>
        <taxon>Eurotiomycetidae</taxon>
        <taxon>Eurotiales</taxon>
        <taxon>Aspergillaceae</taxon>
        <taxon>Aspergillus</taxon>
        <taxon>Aspergillus subgen. Circumdati</taxon>
    </lineage>
</organism>
<dbReference type="InterPro" id="IPR053175">
    <property type="entry name" value="DHMBA_Reg_Transcription_Factor"/>
</dbReference>
<keyword evidence="2" id="KW-0804">Transcription</keyword>
<protein>
    <submittedName>
        <fullName evidence="5">Uncharacterized protein</fullName>
    </submittedName>
</protein>
<dbReference type="EMBL" id="ML733392">
    <property type="protein sequence ID" value="KAB8226068.1"/>
    <property type="molecule type" value="Genomic_DNA"/>
</dbReference>
<dbReference type="InterPro" id="IPR001138">
    <property type="entry name" value="Zn2Cys6_DnaBD"/>
</dbReference>
<proteinExistence type="predicted"/>
<dbReference type="GO" id="GO:0000981">
    <property type="term" value="F:DNA-binding transcription factor activity, RNA polymerase II-specific"/>
    <property type="evidence" value="ECO:0007669"/>
    <property type="project" value="InterPro"/>
</dbReference>
<feature type="transmembrane region" description="Helical" evidence="4">
    <location>
        <begin position="47"/>
        <end position="66"/>
    </location>
</feature>
<dbReference type="PANTHER" id="PTHR38791">
    <property type="entry name" value="ZN(II)2CYS6 TRANSCRIPTION FACTOR (EUROFUNG)-RELATED-RELATED"/>
    <property type="match status" value="1"/>
</dbReference>